<dbReference type="InterPro" id="IPR006530">
    <property type="entry name" value="YD"/>
</dbReference>
<dbReference type="AlphaFoldDB" id="A0A317CMD7"/>
<organism evidence="1 2">
    <name type="scientific">Leucothrix arctica</name>
    <dbReference type="NCBI Taxonomy" id="1481894"/>
    <lineage>
        <taxon>Bacteria</taxon>
        <taxon>Pseudomonadati</taxon>
        <taxon>Pseudomonadota</taxon>
        <taxon>Gammaproteobacteria</taxon>
        <taxon>Thiotrichales</taxon>
        <taxon>Thiotrichaceae</taxon>
        <taxon>Leucothrix</taxon>
    </lineage>
</organism>
<dbReference type="RefSeq" id="WP_158278760.1">
    <property type="nucleotide sequence ID" value="NZ_QGKL01000003.1"/>
</dbReference>
<sequence length="96" mass="10862">MQNNKLTQTDAEGRTTHWSYDNLGRVTSRTLPMGQFETFEYDVSGNRIAHTDFKGQRTDTEYDINNRPILQTIAGTITKSWTYDAVGQVLSADQDG</sequence>
<reference evidence="1 2" key="1">
    <citation type="submission" date="2018-05" db="EMBL/GenBank/DDBJ databases">
        <title>Leucothrix arctica sp. nov., isolated from Arctic seawater.</title>
        <authorList>
            <person name="Choi A."/>
            <person name="Baek K."/>
        </authorList>
    </citation>
    <scope>NUCLEOTIDE SEQUENCE [LARGE SCALE GENOMIC DNA]</scope>
    <source>
        <strain evidence="1 2">IMCC9719</strain>
    </source>
</reference>
<evidence type="ECO:0000313" key="2">
    <source>
        <dbReference type="Proteomes" id="UP000245506"/>
    </source>
</evidence>
<accession>A0A317CMD7</accession>
<dbReference type="NCBIfam" id="TIGR01643">
    <property type="entry name" value="YD_repeat_2x"/>
    <property type="match status" value="2"/>
</dbReference>
<dbReference type="Pfam" id="PF05593">
    <property type="entry name" value="RHS_repeat"/>
    <property type="match status" value="1"/>
</dbReference>
<dbReference type="InterPro" id="IPR031325">
    <property type="entry name" value="RHS_repeat"/>
</dbReference>
<feature type="non-terminal residue" evidence="1">
    <location>
        <position position="96"/>
    </location>
</feature>
<dbReference type="EMBL" id="QGKL01000003">
    <property type="protein sequence ID" value="PWQ99704.1"/>
    <property type="molecule type" value="Genomic_DNA"/>
</dbReference>
<comment type="caution">
    <text evidence="1">The sequence shown here is derived from an EMBL/GenBank/DDBJ whole genome shotgun (WGS) entry which is preliminary data.</text>
</comment>
<gene>
    <name evidence="1" type="ORF">DKT75_00210</name>
</gene>
<name>A0A317CMD7_9GAMM</name>
<dbReference type="Proteomes" id="UP000245506">
    <property type="component" value="Unassembled WGS sequence"/>
</dbReference>
<evidence type="ECO:0008006" key="3">
    <source>
        <dbReference type="Google" id="ProtNLM"/>
    </source>
</evidence>
<dbReference type="OrthoDB" id="5620365at2"/>
<proteinExistence type="predicted"/>
<keyword evidence="2" id="KW-1185">Reference proteome</keyword>
<evidence type="ECO:0000313" key="1">
    <source>
        <dbReference type="EMBL" id="PWQ99704.1"/>
    </source>
</evidence>
<dbReference type="Gene3D" id="2.180.10.10">
    <property type="entry name" value="RHS repeat-associated core"/>
    <property type="match status" value="1"/>
</dbReference>
<protein>
    <recommendedName>
        <fullName evidence="3">RHS repeat protein</fullName>
    </recommendedName>
</protein>